<reference evidence="2 3" key="1">
    <citation type="submission" date="2016-12" db="EMBL/GenBank/DDBJ databases">
        <title>Complete Genome Sequence of Lactobacillus fermentum Strain SNUV175, a Probiotic for Treatment of Bacterial Vaginosis.</title>
        <authorList>
            <person name="Lee S."/>
            <person name="You H.J."/>
            <person name="Kwon B."/>
            <person name="Ko G."/>
        </authorList>
    </citation>
    <scope>NUCLEOTIDE SEQUENCE [LARGE SCALE GENOMIC DNA]</scope>
    <source>
        <strain evidence="2 3">SNUV175</strain>
    </source>
</reference>
<dbReference type="EMBL" id="CP019030">
    <property type="protein sequence ID" value="APU46891.1"/>
    <property type="molecule type" value="Genomic_DNA"/>
</dbReference>
<sequence>MPDEQFELVPRRGLAVYISSRRVIRALRHYGRVHYVSKRAHYAIIYVDEAQVAETIERLEKLHNVKWVVPSALPDLDPDVADLASTGLYKTHDEDD</sequence>
<evidence type="ECO:0000313" key="2">
    <source>
        <dbReference type="EMBL" id="APU46891.1"/>
    </source>
</evidence>
<dbReference type="Proteomes" id="UP000185427">
    <property type="component" value="Chromosome"/>
</dbReference>
<proteinExistence type="predicted"/>
<keyword evidence="1" id="KW-0963">Cytoplasm</keyword>
<evidence type="ECO:0008006" key="4">
    <source>
        <dbReference type="Google" id="ProtNLM"/>
    </source>
</evidence>
<accession>A0A1L7GXY1</accession>
<dbReference type="AlphaFoldDB" id="A0A1L7GXY1"/>
<evidence type="ECO:0000313" key="3">
    <source>
        <dbReference type="Proteomes" id="UP000185427"/>
    </source>
</evidence>
<gene>
    <name evidence="2" type="ORF">BUW47_01455</name>
</gene>
<dbReference type="Pfam" id="PF09902">
    <property type="entry name" value="DUF2129"/>
    <property type="match status" value="1"/>
</dbReference>
<protein>
    <recommendedName>
        <fullName evidence="4">DUF2129 domain-containing protein</fullName>
    </recommendedName>
</protein>
<dbReference type="InterPro" id="IPR016979">
    <property type="entry name" value="DUF2129"/>
</dbReference>
<name>A0A1L7GXY1_LIMFE</name>
<evidence type="ECO:0000256" key="1">
    <source>
        <dbReference type="ARBA" id="ARBA00022490"/>
    </source>
</evidence>
<organism evidence="2 3">
    <name type="scientific">Limosilactobacillus fermentum</name>
    <name type="common">Lactobacillus fermentum</name>
    <dbReference type="NCBI Taxonomy" id="1613"/>
    <lineage>
        <taxon>Bacteria</taxon>
        <taxon>Bacillati</taxon>
        <taxon>Bacillota</taxon>
        <taxon>Bacilli</taxon>
        <taxon>Lactobacillales</taxon>
        <taxon>Lactobacillaceae</taxon>
        <taxon>Limosilactobacillus</taxon>
    </lineage>
</organism>